<dbReference type="SUPFAM" id="SSF74653">
    <property type="entry name" value="TolA/TonB C-terminal domain"/>
    <property type="match status" value="3"/>
</dbReference>
<dbReference type="PANTHER" id="PTHR33446:SF2">
    <property type="entry name" value="PROTEIN TONB"/>
    <property type="match status" value="1"/>
</dbReference>
<keyword evidence="10" id="KW-0732">Signal</keyword>
<dbReference type="GO" id="GO:0055085">
    <property type="term" value="P:transmembrane transport"/>
    <property type="evidence" value="ECO:0007669"/>
    <property type="project" value="InterPro"/>
</dbReference>
<dbReference type="Gene3D" id="3.30.1150.10">
    <property type="match status" value="3"/>
</dbReference>
<proteinExistence type="inferred from homology"/>
<dbReference type="PANTHER" id="PTHR33446">
    <property type="entry name" value="PROTEIN TONB-RELATED"/>
    <property type="match status" value="1"/>
</dbReference>
<dbReference type="PRINTS" id="PR01374">
    <property type="entry name" value="TONBPROTEIN"/>
</dbReference>
<evidence type="ECO:0000313" key="13">
    <source>
        <dbReference type="Proteomes" id="UP000323567"/>
    </source>
</evidence>
<dbReference type="EMBL" id="VVXK01000035">
    <property type="protein sequence ID" value="KAA2365492.1"/>
    <property type="molecule type" value="Genomic_DNA"/>
</dbReference>
<evidence type="ECO:0000256" key="4">
    <source>
        <dbReference type="ARBA" id="ARBA00022475"/>
    </source>
</evidence>
<dbReference type="InterPro" id="IPR003538">
    <property type="entry name" value="TonB"/>
</dbReference>
<keyword evidence="9" id="KW-0472">Membrane</keyword>
<evidence type="ECO:0000256" key="7">
    <source>
        <dbReference type="ARBA" id="ARBA00022927"/>
    </source>
</evidence>
<gene>
    <name evidence="12" type="ORF">F2Y13_14945</name>
</gene>
<keyword evidence="7" id="KW-0653">Protein transport</keyword>
<protein>
    <submittedName>
        <fullName evidence="12">TonB family protein</fullName>
    </submittedName>
</protein>
<sequence>MKRLFMVLFGLASLHAAATAAKTAGEEKTPGKNAGAAASLWPEKMDPSFQGSRPECFKIWVIRNLRFPADRYDVGDEAKVEVVFAIDKNGTLTDLKVTHCEERHFADRLCKTIALSPKWSPGRTKGKPVKTELEMRFVFRLVAPPAGQEELGLCAEECDIHTTADRMPLFCGGGPDGFRAWVQRQVDSLMGPGALTEPRKLILRFVVGKDGRVTPAPKPKYRDEDALEQTVRQAIAAAPAWTPATIDGERVRFGVSMPVAFGPGAAGAEYSDKDAYRVVEVMPKFFGGGLDKFRSWVMAEVRYPSDMLKRGVQGRVVAAFIVDKEGRITMVEILESPHPQFSEAVARVLGRAPRWTPGRQDGALVRVEYTLPVDFKIRSEQRFPSGAAGRNRGSSRSY</sequence>
<evidence type="ECO:0000256" key="10">
    <source>
        <dbReference type="SAM" id="SignalP"/>
    </source>
</evidence>
<dbReference type="Pfam" id="PF03544">
    <property type="entry name" value="TonB_C"/>
    <property type="match status" value="2"/>
</dbReference>
<name>A0A5B3FX81_9BACT</name>
<feature type="chain" id="PRO_5022695011" evidence="10">
    <location>
        <begin position="21"/>
        <end position="398"/>
    </location>
</feature>
<dbReference type="AlphaFoldDB" id="A0A5B3FX81"/>
<evidence type="ECO:0000256" key="3">
    <source>
        <dbReference type="ARBA" id="ARBA00022448"/>
    </source>
</evidence>
<evidence type="ECO:0000256" key="2">
    <source>
        <dbReference type="ARBA" id="ARBA00006555"/>
    </source>
</evidence>
<evidence type="ECO:0000256" key="5">
    <source>
        <dbReference type="ARBA" id="ARBA00022519"/>
    </source>
</evidence>
<dbReference type="InterPro" id="IPR037682">
    <property type="entry name" value="TonB_C"/>
</dbReference>
<dbReference type="Proteomes" id="UP000323567">
    <property type="component" value="Unassembled WGS sequence"/>
</dbReference>
<evidence type="ECO:0000256" key="9">
    <source>
        <dbReference type="ARBA" id="ARBA00023136"/>
    </source>
</evidence>
<keyword evidence="5" id="KW-0997">Cell inner membrane</keyword>
<dbReference type="GO" id="GO:0098797">
    <property type="term" value="C:plasma membrane protein complex"/>
    <property type="evidence" value="ECO:0007669"/>
    <property type="project" value="TreeGrafter"/>
</dbReference>
<dbReference type="InterPro" id="IPR006260">
    <property type="entry name" value="TonB/TolA_C"/>
</dbReference>
<dbReference type="GO" id="GO:0031992">
    <property type="term" value="F:energy transducer activity"/>
    <property type="evidence" value="ECO:0007669"/>
    <property type="project" value="InterPro"/>
</dbReference>
<comment type="caution">
    <text evidence="12">The sequence shown here is derived from an EMBL/GenBank/DDBJ whole genome shotgun (WGS) entry which is preliminary data.</text>
</comment>
<accession>A0A5B3FX81</accession>
<dbReference type="NCBIfam" id="TIGR01352">
    <property type="entry name" value="tonB_Cterm"/>
    <property type="match status" value="1"/>
</dbReference>
<dbReference type="InterPro" id="IPR051045">
    <property type="entry name" value="TonB-dependent_transducer"/>
</dbReference>
<feature type="signal peptide" evidence="10">
    <location>
        <begin position="1"/>
        <end position="20"/>
    </location>
</feature>
<dbReference type="GO" id="GO:0030288">
    <property type="term" value="C:outer membrane-bounded periplasmic space"/>
    <property type="evidence" value="ECO:0007669"/>
    <property type="project" value="InterPro"/>
</dbReference>
<evidence type="ECO:0000313" key="12">
    <source>
        <dbReference type="EMBL" id="KAA2365492.1"/>
    </source>
</evidence>
<keyword evidence="4" id="KW-1003">Cell membrane</keyword>
<keyword evidence="8" id="KW-1133">Transmembrane helix</keyword>
<keyword evidence="3" id="KW-0813">Transport</keyword>
<evidence type="ECO:0000256" key="6">
    <source>
        <dbReference type="ARBA" id="ARBA00022692"/>
    </source>
</evidence>
<evidence type="ECO:0000256" key="8">
    <source>
        <dbReference type="ARBA" id="ARBA00022989"/>
    </source>
</evidence>
<dbReference type="GO" id="GO:0015031">
    <property type="term" value="P:protein transport"/>
    <property type="evidence" value="ECO:0007669"/>
    <property type="project" value="UniProtKB-KW"/>
</dbReference>
<evidence type="ECO:0000259" key="11">
    <source>
        <dbReference type="PROSITE" id="PS52015"/>
    </source>
</evidence>
<feature type="domain" description="TonB C-terminal" evidence="11">
    <location>
        <begin position="288"/>
        <end position="384"/>
    </location>
</feature>
<organism evidence="12 13">
    <name type="scientific">Alistipes shahii</name>
    <dbReference type="NCBI Taxonomy" id="328814"/>
    <lineage>
        <taxon>Bacteria</taxon>
        <taxon>Pseudomonadati</taxon>
        <taxon>Bacteroidota</taxon>
        <taxon>Bacteroidia</taxon>
        <taxon>Bacteroidales</taxon>
        <taxon>Rikenellaceae</taxon>
        <taxon>Alistipes</taxon>
    </lineage>
</organism>
<dbReference type="RefSeq" id="WP_149887903.1">
    <property type="nucleotide sequence ID" value="NZ_DBGDQQ010000161.1"/>
</dbReference>
<dbReference type="GO" id="GO:0015891">
    <property type="term" value="P:siderophore transport"/>
    <property type="evidence" value="ECO:0007669"/>
    <property type="project" value="InterPro"/>
</dbReference>
<keyword evidence="6" id="KW-0812">Transmembrane</keyword>
<comment type="subcellular location">
    <subcellularLocation>
        <location evidence="1">Cell inner membrane</location>
        <topology evidence="1">Single-pass membrane protein</topology>
        <orientation evidence="1">Periplasmic side</orientation>
    </subcellularLocation>
</comment>
<reference evidence="12 13" key="1">
    <citation type="journal article" date="2019" name="Nat. Med.">
        <title>A library of human gut bacterial isolates paired with longitudinal multiomics data enables mechanistic microbiome research.</title>
        <authorList>
            <person name="Poyet M."/>
            <person name="Groussin M."/>
            <person name="Gibbons S.M."/>
            <person name="Avila-Pacheco J."/>
            <person name="Jiang X."/>
            <person name="Kearney S.M."/>
            <person name="Perrotta A.R."/>
            <person name="Berdy B."/>
            <person name="Zhao S."/>
            <person name="Lieberman T.D."/>
            <person name="Swanson P.K."/>
            <person name="Smith M."/>
            <person name="Roesemann S."/>
            <person name="Alexander J.E."/>
            <person name="Rich S.A."/>
            <person name="Livny J."/>
            <person name="Vlamakis H."/>
            <person name="Clish C."/>
            <person name="Bullock K."/>
            <person name="Deik A."/>
            <person name="Scott J."/>
            <person name="Pierce K.A."/>
            <person name="Xavier R.J."/>
            <person name="Alm E.J."/>
        </authorList>
    </citation>
    <scope>NUCLEOTIDE SEQUENCE [LARGE SCALE GENOMIC DNA]</scope>
    <source>
        <strain evidence="12 13">BIOML-A2</strain>
    </source>
</reference>
<comment type="similarity">
    <text evidence="2">Belongs to the TonB family.</text>
</comment>
<evidence type="ECO:0000256" key="1">
    <source>
        <dbReference type="ARBA" id="ARBA00004383"/>
    </source>
</evidence>
<dbReference type="PROSITE" id="PS52015">
    <property type="entry name" value="TONB_CTD"/>
    <property type="match status" value="1"/>
</dbReference>